<evidence type="ECO:0000256" key="5">
    <source>
        <dbReference type="SAM" id="Phobius"/>
    </source>
</evidence>
<evidence type="ECO:0008006" key="7">
    <source>
        <dbReference type="Google" id="ProtNLM"/>
    </source>
</evidence>
<feature type="transmembrane region" description="Helical" evidence="5">
    <location>
        <begin position="133"/>
        <end position="166"/>
    </location>
</feature>
<feature type="transmembrane region" description="Helical" evidence="5">
    <location>
        <begin position="406"/>
        <end position="430"/>
    </location>
</feature>
<evidence type="ECO:0000256" key="1">
    <source>
        <dbReference type="ARBA" id="ARBA00004141"/>
    </source>
</evidence>
<proteinExistence type="predicted"/>
<dbReference type="Pfam" id="PF00939">
    <property type="entry name" value="Na_sulph_symp"/>
    <property type="match status" value="1"/>
</dbReference>
<evidence type="ECO:0000256" key="3">
    <source>
        <dbReference type="ARBA" id="ARBA00022989"/>
    </source>
</evidence>
<feature type="transmembrane region" description="Helical" evidence="5">
    <location>
        <begin position="299"/>
        <end position="318"/>
    </location>
</feature>
<dbReference type="EMBL" id="UINC01001004">
    <property type="protein sequence ID" value="SUZ67126.1"/>
    <property type="molecule type" value="Genomic_DNA"/>
</dbReference>
<comment type="subcellular location">
    <subcellularLocation>
        <location evidence="1">Membrane</location>
        <topology evidence="1">Multi-pass membrane protein</topology>
    </subcellularLocation>
</comment>
<evidence type="ECO:0000256" key="2">
    <source>
        <dbReference type="ARBA" id="ARBA00022692"/>
    </source>
</evidence>
<dbReference type="PANTHER" id="PTHR10283">
    <property type="entry name" value="SOLUTE CARRIER FAMILY 13 MEMBER"/>
    <property type="match status" value="1"/>
</dbReference>
<feature type="transmembrane region" description="Helical" evidence="5">
    <location>
        <begin position="21"/>
        <end position="43"/>
    </location>
</feature>
<feature type="transmembrane region" description="Helical" evidence="5">
    <location>
        <begin position="274"/>
        <end position="293"/>
    </location>
</feature>
<dbReference type="AlphaFoldDB" id="A0A381PJD9"/>
<feature type="transmembrane region" description="Helical" evidence="5">
    <location>
        <begin position="442"/>
        <end position="461"/>
    </location>
</feature>
<protein>
    <recommendedName>
        <fullName evidence="7">Citrate transporter-like domain-containing protein</fullName>
    </recommendedName>
</protein>
<keyword evidence="3 5" id="KW-1133">Transmembrane helix</keyword>
<feature type="transmembrane region" description="Helical" evidence="5">
    <location>
        <begin position="49"/>
        <end position="80"/>
    </location>
</feature>
<dbReference type="GO" id="GO:0008514">
    <property type="term" value="F:organic anion transmembrane transporter activity"/>
    <property type="evidence" value="ECO:0007669"/>
    <property type="project" value="UniProtKB-ARBA"/>
</dbReference>
<feature type="transmembrane region" description="Helical" evidence="5">
    <location>
        <begin position="325"/>
        <end position="343"/>
    </location>
</feature>
<dbReference type="GO" id="GO:1905039">
    <property type="term" value="P:carboxylic acid transmembrane transport"/>
    <property type="evidence" value="ECO:0007669"/>
    <property type="project" value="UniProtKB-ARBA"/>
</dbReference>
<dbReference type="InterPro" id="IPR001898">
    <property type="entry name" value="SLC13A/DASS"/>
</dbReference>
<dbReference type="PANTHER" id="PTHR10283:SF82">
    <property type="entry name" value="SOLUTE CARRIER FAMILY 13 MEMBER 2"/>
    <property type="match status" value="1"/>
</dbReference>
<feature type="transmembrane region" description="Helical" evidence="5">
    <location>
        <begin position="178"/>
        <end position="198"/>
    </location>
</feature>
<sequence>MQDYYKIVSSSILYWFSQKKWFVCSIIFALIFISLPTPIGLSIPAYHSLIILFMVFILVTSEAIPFPAIALLALVLQVLLGVAPADVIASSFMNDAVLFVMGSLMFAIAIVHQGLDIRLAKIIISIFGKSKRLFLAGLMVVSAVLSSFLGEHTIIAIMLPIGLAIIKNVDSSKPDGKNAILLVLFSIAYGTIIGSIGTPSGGARNVIMINYLQEFTDTERIDYWGWIQYAYPILIIQLVVAYFVLQFAFPTSLDNVQVQGYKRSIAKSNSATNIRHLFSCLIIGLIITSWFLFNQELGLGIIALCGVLIFMICGMVPWEVINKNTNWGVILLFAATISLGFQINETGASSWLVERFNELTSSFPEDSSFSWSFMAILTGLTSNFFTSSATTSLLGPMAIELQPNDISFGMSAAIASGFSFLTVVSSPTAMIVYSTGLVSIKIFFRVGLLMFSSSILILYLVSKFYWVTL</sequence>
<dbReference type="GO" id="GO:0005886">
    <property type="term" value="C:plasma membrane"/>
    <property type="evidence" value="ECO:0007669"/>
    <property type="project" value="TreeGrafter"/>
</dbReference>
<evidence type="ECO:0000313" key="6">
    <source>
        <dbReference type="EMBL" id="SUZ67126.1"/>
    </source>
</evidence>
<feature type="transmembrane region" description="Helical" evidence="5">
    <location>
        <begin position="229"/>
        <end position="253"/>
    </location>
</feature>
<accession>A0A381PJD9</accession>
<name>A0A381PJD9_9ZZZZ</name>
<organism evidence="6">
    <name type="scientific">marine metagenome</name>
    <dbReference type="NCBI Taxonomy" id="408172"/>
    <lineage>
        <taxon>unclassified sequences</taxon>
        <taxon>metagenomes</taxon>
        <taxon>ecological metagenomes</taxon>
    </lineage>
</organism>
<feature type="transmembrane region" description="Helical" evidence="5">
    <location>
        <begin position="92"/>
        <end position="113"/>
    </location>
</feature>
<feature type="transmembrane region" description="Helical" evidence="5">
    <location>
        <begin position="369"/>
        <end position="394"/>
    </location>
</feature>
<evidence type="ECO:0000256" key="4">
    <source>
        <dbReference type="ARBA" id="ARBA00023136"/>
    </source>
</evidence>
<gene>
    <name evidence="6" type="ORF">METZ01_LOCUS19980</name>
</gene>
<keyword evidence="4 5" id="KW-0472">Membrane</keyword>
<reference evidence="6" key="1">
    <citation type="submission" date="2018-05" db="EMBL/GenBank/DDBJ databases">
        <authorList>
            <person name="Lanie J.A."/>
            <person name="Ng W.-L."/>
            <person name="Kazmierczak K.M."/>
            <person name="Andrzejewski T.M."/>
            <person name="Davidsen T.M."/>
            <person name="Wayne K.J."/>
            <person name="Tettelin H."/>
            <person name="Glass J.I."/>
            <person name="Rusch D."/>
            <person name="Podicherti R."/>
            <person name="Tsui H.-C.T."/>
            <person name="Winkler M.E."/>
        </authorList>
    </citation>
    <scope>NUCLEOTIDE SEQUENCE</scope>
</reference>
<keyword evidence="2 5" id="KW-0812">Transmembrane</keyword>